<protein>
    <recommendedName>
        <fullName evidence="4">Extracellular membrane protein CFEM domain-containing protein</fullName>
    </recommendedName>
</protein>
<evidence type="ECO:0000313" key="3">
    <source>
        <dbReference type="Proteomes" id="UP001321760"/>
    </source>
</evidence>
<accession>A0AAV9GNF2</accession>
<keyword evidence="1" id="KW-0732">Signal</keyword>
<evidence type="ECO:0000313" key="2">
    <source>
        <dbReference type="EMBL" id="KAK4450364.1"/>
    </source>
</evidence>
<keyword evidence="3" id="KW-1185">Reference proteome</keyword>
<organism evidence="2 3">
    <name type="scientific">Podospora aff. communis PSN243</name>
    <dbReference type="NCBI Taxonomy" id="3040156"/>
    <lineage>
        <taxon>Eukaryota</taxon>
        <taxon>Fungi</taxon>
        <taxon>Dikarya</taxon>
        <taxon>Ascomycota</taxon>
        <taxon>Pezizomycotina</taxon>
        <taxon>Sordariomycetes</taxon>
        <taxon>Sordariomycetidae</taxon>
        <taxon>Sordariales</taxon>
        <taxon>Podosporaceae</taxon>
        <taxon>Podospora</taxon>
    </lineage>
</organism>
<evidence type="ECO:0000256" key="1">
    <source>
        <dbReference type="SAM" id="SignalP"/>
    </source>
</evidence>
<name>A0AAV9GNF2_9PEZI</name>
<reference evidence="2" key="1">
    <citation type="journal article" date="2023" name="Mol. Phylogenet. Evol.">
        <title>Genome-scale phylogeny and comparative genomics of the fungal order Sordariales.</title>
        <authorList>
            <person name="Hensen N."/>
            <person name="Bonometti L."/>
            <person name="Westerberg I."/>
            <person name="Brannstrom I.O."/>
            <person name="Guillou S."/>
            <person name="Cros-Aarteil S."/>
            <person name="Calhoun S."/>
            <person name="Haridas S."/>
            <person name="Kuo A."/>
            <person name="Mondo S."/>
            <person name="Pangilinan J."/>
            <person name="Riley R."/>
            <person name="LaButti K."/>
            <person name="Andreopoulos B."/>
            <person name="Lipzen A."/>
            <person name="Chen C."/>
            <person name="Yan M."/>
            <person name="Daum C."/>
            <person name="Ng V."/>
            <person name="Clum A."/>
            <person name="Steindorff A."/>
            <person name="Ohm R.A."/>
            <person name="Martin F."/>
            <person name="Silar P."/>
            <person name="Natvig D.O."/>
            <person name="Lalanne C."/>
            <person name="Gautier V."/>
            <person name="Ament-Velasquez S.L."/>
            <person name="Kruys A."/>
            <person name="Hutchinson M.I."/>
            <person name="Powell A.J."/>
            <person name="Barry K."/>
            <person name="Miller A.N."/>
            <person name="Grigoriev I.V."/>
            <person name="Debuchy R."/>
            <person name="Gladieux P."/>
            <person name="Hiltunen Thoren M."/>
            <person name="Johannesson H."/>
        </authorList>
    </citation>
    <scope>NUCLEOTIDE SEQUENCE</scope>
    <source>
        <strain evidence="2">PSN243</strain>
    </source>
</reference>
<dbReference type="Proteomes" id="UP001321760">
    <property type="component" value="Unassembled WGS sequence"/>
</dbReference>
<dbReference type="EMBL" id="MU865933">
    <property type="protein sequence ID" value="KAK4450364.1"/>
    <property type="molecule type" value="Genomic_DNA"/>
</dbReference>
<feature type="signal peptide" evidence="1">
    <location>
        <begin position="1"/>
        <end position="21"/>
    </location>
</feature>
<sequence length="138" mass="14329">MLINPSTACLVALALPCLTWARIINHESHSHGSPTTKAPSTTTVKATTVCTSTATATWYATSGCDIPCGTQAQCIADNAVAVPCGCDRVSVTVTTKTVCPTVAPCIQCYTGWGIATYFLPCSTRSVSPTPLVTSVMRA</sequence>
<proteinExistence type="predicted"/>
<gene>
    <name evidence="2" type="ORF">QBC34DRAFT_424943</name>
</gene>
<reference evidence="2" key="2">
    <citation type="submission" date="2023-05" db="EMBL/GenBank/DDBJ databases">
        <authorList>
            <consortium name="Lawrence Berkeley National Laboratory"/>
            <person name="Steindorff A."/>
            <person name="Hensen N."/>
            <person name="Bonometti L."/>
            <person name="Westerberg I."/>
            <person name="Brannstrom I.O."/>
            <person name="Guillou S."/>
            <person name="Cros-Aarteil S."/>
            <person name="Calhoun S."/>
            <person name="Haridas S."/>
            <person name="Kuo A."/>
            <person name="Mondo S."/>
            <person name="Pangilinan J."/>
            <person name="Riley R."/>
            <person name="Labutti K."/>
            <person name="Andreopoulos B."/>
            <person name="Lipzen A."/>
            <person name="Chen C."/>
            <person name="Yanf M."/>
            <person name="Daum C."/>
            <person name="Ng V."/>
            <person name="Clum A."/>
            <person name="Ohm R."/>
            <person name="Martin F."/>
            <person name="Silar P."/>
            <person name="Natvig D."/>
            <person name="Lalanne C."/>
            <person name="Gautier V."/>
            <person name="Ament-Velasquez S.L."/>
            <person name="Kruys A."/>
            <person name="Hutchinson M.I."/>
            <person name="Powell A.J."/>
            <person name="Barry K."/>
            <person name="Miller A.N."/>
            <person name="Grigoriev I.V."/>
            <person name="Debuchy R."/>
            <person name="Gladieux P."/>
            <person name="Thoren M.H."/>
            <person name="Johannesson H."/>
        </authorList>
    </citation>
    <scope>NUCLEOTIDE SEQUENCE</scope>
    <source>
        <strain evidence="2">PSN243</strain>
    </source>
</reference>
<comment type="caution">
    <text evidence="2">The sequence shown here is derived from an EMBL/GenBank/DDBJ whole genome shotgun (WGS) entry which is preliminary data.</text>
</comment>
<feature type="chain" id="PRO_5043485518" description="Extracellular membrane protein CFEM domain-containing protein" evidence="1">
    <location>
        <begin position="22"/>
        <end position="138"/>
    </location>
</feature>
<dbReference type="AlphaFoldDB" id="A0AAV9GNF2"/>
<evidence type="ECO:0008006" key="4">
    <source>
        <dbReference type="Google" id="ProtNLM"/>
    </source>
</evidence>